<dbReference type="EMBL" id="JAWIZZ010000051">
    <property type="protein sequence ID" value="KAK5778782.1"/>
    <property type="molecule type" value="Genomic_DNA"/>
</dbReference>
<dbReference type="Gene3D" id="3.40.50.300">
    <property type="entry name" value="P-loop containing nucleotide triphosphate hydrolases"/>
    <property type="match status" value="1"/>
</dbReference>
<keyword evidence="4" id="KW-0347">Helicase</keyword>
<dbReference type="Gene3D" id="3.30.40.10">
    <property type="entry name" value="Zinc/RING finger domain, C3HC4 (zinc finger)"/>
    <property type="match status" value="1"/>
</dbReference>
<keyword evidence="6" id="KW-0862">Zinc</keyword>
<dbReference type="GO" id="GO:0000724">
    <property type="term" value="P:double-strand break repair via homologous recombination"/>
    <property type="evidence" value="ECO:0007669"/>
    <property type="project" value="TreeGrafter"/>
</dbReference>
<dbReference type="SMART" id="SM00490">
    <property type="entry name" value="HELICc"/>
    <property type="match status" value="1"/>
</dbReference>
<keyword evidence="7" id="KW-0175">Coiled coil</keyword>
<dbReference type="PROSITE" id="PS50268">
    <property type="entry name" value="CADHERIN_2"/>
    <property type="match status" value="1"/>
</dbReference>
<feature type="domain" description="Helicase ATP-binding" evidence="11">
    <location>
        <begin position="1021"/>
        <end position="1221"/>
    </location>
</feature>
<evidence type="ECO:0000256" key="7">
    <source>
        <dbReference type="SAM" id="Coils"/>
    </source>
</evidence>
<feature type="domain" description="Helicase C-terminal" evidence="12">
    <location>
        <begin position="1514"/>
        <end position="1676"/>
    </location>
</feature>
<keyword evidence="6" id="KW-0863">Zinc-finger</keyword>
<dbReference type="CDD" id="cd18008">
    <property type="entry name" value="DEXDc_SHPRH-like"/>
    <property type="match status" value="1"/>
</dbReference>
<feature type="region of interest" description="Disordered" evidence="8">
    <location>
        <begin position="177"/>
        <end position="242"/>
    </location>
</feature>
<protein>
    <recommendedName>
        <fullName evidence="15">ATP-dependent helicase ULS1</fullName>
    </recommendedName>
</protein>
<evidence type="ECO:0000256" key="3">
    <source>
        <dbReference type="ARBA" id="ARBA00022801"/>
    </source>
</evidence>
<dbReference type="InterPro" id="IPR001841">
    <property type="entry name" value="Znf_RING"/>
</dbReference>
<dbReference type="PANTHER" id="PTHR45626">
    <property type="entry name" value="TRANSCRIPTION TERMINATION FACTOR 2-RELATED"/>
    <property type="match status" value="1"/>
</dbReference>
<feature type="domain" description="Cadherin" evidence="10">
    <location>
        <begin position="11"/>
        <end position="134"/>
    </location>
</feature>
<dbReference type="InterPro" id="IPR014001">
    <property type="entry name" value="Helicase_ATP-bd"/>
</dbReference>
<name>A0AAN7WMH6_9SACH</name>
<evidence type="ECO:0008006" key="15">
    <source>
        <dbReference type="Google" id="ProtNLM"/>
    </source>
</evidence>
<feature type="compositionally biased region" description="Basic and acidic residues" evidence="8">
    <location>
        <begin position="123"/>
        <end position="135"/>
    </location>
</feature>
<keyword evidence="3" id="KW-0378">Hydrolase</keyword>
<evidence type="ECO:0000259" key="10">
    <source>
        <dbReference type="PROSITE" id="PS50268"/>
    </source>
</evidence>
<dbReference type="InterPro" id="IPR013083">
    <property type="entry name" value="Znf_RING/FYVE/PHD"/>
</dbReference>
<dbReference type="SUPFAM" id="SSF57850">
    <property type="entry name" value="RING/U-box"/>
    <property type="match status" value="1"/>
</dbReference>
<dbReference type="InterPro" id="IPR001650">
    <property type="entry name" value="Helicase_C-like"/>
</dbReference>
<dbReference type="GO" id="GO:0016787">
    <property type="term" value="F:hydrolase activity"/>
    <property type="evidence" value="ECO:0007669"/>
    <property type="project" value="UniProtKB-KW"/>
</dbReference>
<feature type="domain" description="RING-type" evidence="9">
    <location>
        <begin position="1392"/>
        <end position="1448"/>
    </location>
</feature>
<dbReference type="GO" id="GO:0007156">
    <property type="term" value="P:homophilic cell adhesion via plasma membrane adhesion molecules"/>
    <property type="evidence" value="ECO:0007669"/>
    <property type="project" value="InterPro"/>
</dbReference>
<dbReference type="GO" id="GO:0005524">
    <property type="term" value="F:ATP binding"/>
    <property type="evidence" value="ECO:0007669"/>
    <property type="project" value="UniProtKB-KW"/>
</dbReference>
<evidence type="ECO:0000256" key="8">
    <source>
        <dbReference type="SAM" id="MobiDB-lite"/>
    </source>
</evidence>
<dbReference type="Proteomes" id="UP001306508">
    <property type="component" value="Unassembled WGS sequence"/>
</dbReference>
<feature type="compositionally biased region" description="Polar residues" evidence="8">
    <location>
        <begin position="1"/>
        <end position="17"/>
    </location>
</feature>
<keyword evidence="2" id="KW-0547">Nucleotide-binding</keyword>
<reference evidence="14" key="1">
    <citation type="submission" date="2023-07" db="EMBL/GenBank/DDBJ databases">
        <title>A draft genome of Kazachstania heterogenica Y-27499.</title>
        <authorList>
            <person name="Donic C."/>
            <person name="Kralova J.S."/>
            <person name="Fidel L."/>
            <person name="Ben-Dor S."/>
            <person name="Jung S."/>
        </authorList>
    </citation>
    <scope>NUCLEOTIDE SEQUENCE [LARGE SCALE GENOMIC DNA]</scope>
    <source>
        <strain evidence="14">Y27499</strain>
    </source>
</reference>
<accession>A0AAN7WMH6</accession>
<dbReference type="Pfam" id="PF00271">
    <property type="entry name" value="Helicase_C"/>
    <property type="match status" value="1"/>
</dbReference>
<evidence type="ECO:0000313" key="13">
    <source>
        <dbReference type="EMBL" id="KAK5778782.1"/>
    </source>
</evidence>
<dbReference type="GO" id="GO:0005737">
    <property type="term" value="C:cytoplasm"/>
    <property type="evidence" value="ECO:0007669"/>
    <property type="project" value="TreeGrafter"/>
</dbReference>
<dbReference type="InterPro" id="IPR038718">
    <property type="entry name" value="SNF2-like_sf"/>
</dbReference>
<evidence type="ECO:0000256" key="4">
    <source>
        <dbReference type="ARBA" id="ARBA00022806"/>
    </source>
</evidence>
<evidence type="ECO:0000256" key="1">
    <source>
        <dbReference type="ARBA" id="ARBA00007025"/>
    </source>
</evidence>
<dbReference type="SUPFAM" id="SSF52540">
    <property type="entry name" value="P-loop containing nucleoside triphosphate hydrolases"/>
    <property type="match status" value="2"/>
</dbReference>
<evidence type="ECO:0000256" key="6">
    <source>
        <dbReference type="PROSITE-ProRule" id="PRU00175"/>
    </source>
</evidence>
<dbReference type="InterPro" id="IPR050628">
    <property type="entry name" value="SNF2_RAD54_helicase_TF"/>
</dbReference>
<keyword evidence="5" id="KW-0067">ATP-binding</keyword>
<dbReference type="GO" id="GO:0016020">
    <property type="term" value="C:membrane"/>
    <property type="evidence" value="ECO:0007669"/>
    <property type="project" value="InterPro"/>
</dbReference>
<evidence type="ECO:0000259" key="9">
    <source>
        <dbReference type="PROSITE" id="PS50089"/>
    </source>
</evidence>
<proteinExistence type="inferred from homology"/>
<dbReference type="GO" id="GO:0004386">
    <property type="term" value="F:helicase activity"/>
    <property type="evidence" value="ECO:0007669"/>
    <property type="project" value="UniProtKB-KW"/>
</dbReference>
<dbReference type="InterPro" id="IPR049730">
    <property type="entry name" value="SNF2/RAD54-like_C"/>
</dbReference>
<feature type="region of interest" description="Disordered" evidence="8">
    <location>
        <begin position="123"/>
        <end position="145"/>
    </location>
</feature>
<feature type="compositionally biased region" description="Basic and acidic residues" evidence="8">
    <location>
        <begin position="184"/>
        <end position="195"/>
    </location>
</feature>
<evidence type="ECO:0000313" key="14">
    <source>
        <dbReference type="Proteomes" id="UP001306508"/>
    </source>
</evidence>
<comment type="caution">
    <text evidence="13">The sequence shown here is derived from an EMBL/GenBank/DDBJ whole genome shotgun (WGS) entry which is preliminary data.</text>
</comment>
<evidence type="ECO:0000256" key="2">
    <source>
        <dbReference type="ARBA" id="ARBA00022741"/>
    </source>
</evidence>
<dbReference type="CDD" id="cd18793">
    <property type="entry name" value="SF2_C_SNF"/>
    <property type="match status" value="1"/>
</dbReference>
<keyword evidence="14" id="KW-1185">Reference proteome</keyword>
<feature type="compositionally biased region" description="Acidic residues" evidence="8">
    <location>
        <begin position="18"/>
        <end position="28"/>
    </location>
</feature>
<dbReference type="InterPro" id="IPR002126">
    <property type="entry name" value="Cadherin-like_dom"/>
</dbReference>
<organism evidence="13 14">
    <name type="scientific">Arxiozyma heterogenica</name>
    <dbReference type="NCBI Taxonomy" id="278026"/>
    <lineage>
        <taxon>Eukaryota</taxon>
        <taxon>Fungi</taxon>
        <taxon>Dikarya</taxon>
        <taxon>Ascomycota</taxon>
        <taxon>Saccharomycotina</taxon>
        <taxon>Saccharomycetes</taxon>
        <taxon>Saccharomycetales</taxon>
        <taxon>Saccharomycetaceae</taxon>
        <taxon>Arxiozyma</taxon>
    </lineage>
</organism>
<feature type="compositionally biased region" description="Polar residues" evidence="8">
    <location>
        <begin position="200"/>
        <end position="227"/>
    </location>
</feature>
<dbReference type="Gene3D" id="3.40.50.10810">
    <property type="entry name" value="Tandem AAA-ATPase domain"/>
    <property type="match status" value="1"/>
</dbReference>
<sequence>MQSMVNNIPQIDLTLESSDSDTATENEEIFYSFSNSDTADPKGFSNNTTEQVQIDNDSQPKNNDSFSDDAEISFTSNTDKEKLDNLRLLQRVTTLKQKNDTDGQTTSLVQLLKSTLQDVQDDSLDKTSDNIEDFNKNQNSSPTKIHKTDMSLIEDFYYYSSSDEKVNRNINNNIQIKKHIRRNKDKDKDKDKKSIEVPSHTKNQLKNTQLDNSFNDHQLDSNSTHPQQYEQSSESSSKKNYSDQGIVKTENMHVDSKFDTVNNNFDMEKMQKKNLNNNKNVQDDNNSNSLENNSVLKESESFQHTNAKSESLLAIKENPSIKKAIRSLELQENTITQNSTKEGHEINGYKKFNKSSNIQVKIDDHKTPKLSTTLKVPLKLDSIETLILDSDSDNDTIIKNNEMSSPVLSKEKDSSTKIVSSSKKRTHDEIEESGGTVINNGDKKNDMHILKKQHLADENNIKNNRSDDAIIVLSDEDDDISTENPKKILITAEEMKRIHDEKIAKLVSEARENFEKCEKEYINKETELRKSFNLQKSTKEILLRKAKRKEFDYKTAAQKYRLLRESINSNSKFVTGSKQMLLEEAKKTTERLNQARIEAKKKVDALSNKILEVENKLITLLAEKNEVLTKTKNELALHSRDIATKDLIDKRKKLIEQQKSLQKMFEEGKVTQQSYSKLNKEILDALNSLTNTDQKVKTQTVEAPLALGMQNLSSSLVSQPTIQTRGYLYHKSLEKALELLQQSSTRSAVTKNLLSSHIRILKNFYDEFMSAYPMTVKKLFSVRESTELLFTNGVKMPIVFEILEDFGIEFKNNNILPISRRKEYIKSIDIAKQLVVTSNRDAANKSRLIELLNKLLSLRGQVDLGKPPTYSVIYDIGASVVELIQQGLKMQKVFDVLKSYETPMTTLELATYYQKHINNLAVPAQIAPDTGIRYTQWSLNGSVNSRKSPSIQSPFVNSDTESIQQFHIGNIHDVNEQNQIRELLSSLKETESTIEGEELTPDEMTVNLLKHQRIGLKWLIDVENSSKKGGILADDMGLGKTVQAIALMLANRSNDKKRKTTLVVAPVSVLHVWQGEIKTKIKQSAKFSTTIFGSSNGKVGHWKQLAHYDVVLISYQTLANELKRHWPAKLETDRSHLPAIPDLVALNSLKRPGEYVSPFFTNHSKFHRVILDEGQNIKNKDTQAARACCTLRSKYRWVLSGTPIQNNMNELYSLIRFLRISPYNKEQRFKMDIGNAFSKKNDKYNVHDKERAIKKVQILLRAIMLRRVKTDTIDGKSILELPPKTMEVLEASLVGNELEFYSELENKNKKLASRLMKSKVRGNYSSILTLLLRLRQACCHSELVIIGEKRSQNTKIINGKKFENWVALYKRIEIMNQKQRDLVNSSLDMMTCSYCNEELELQNTCVLTGCGHLICQDCFEPMVEEMSNRPNARVGQLGEYYIPCKDCNEITCEREIVSYKLYDQVVNQNFTLKDLENEYYCERAKQKQALALGNYKPDFPKLEASTKIRQCLDIITQVIKNSDNEKILIFSQFTTFFEILEHFIDEEFIKSGKYNEIEYLKYIGMMNANQRSDVINEFYNNKKKRILLISMKAGNSGLTLTCANHVIIVDPFWNPFVEEQAQDRCYRISQTREVKVYKLFIKNSVEDRIFELQKRKKEMVDMAMDSGKIKEINKLGTREIGFLFGLNDL</sequence>
<dbReference type="GO" id="GO:0005634">
    <property type="term" value="C:nucleus"/>
    <property type="evidence" value="ECO:0007669"/>
    <property type="project" value="TreeGrafter"/>
</dbReference>
<dbReference type="InterPro" id="IPR000330">
    <property type="entry name" value="SNF2_N"/>
</dbReference>
<dbReference type="Pfam" id="PF00176">
    <property type="entry name" value="SNF2-rel_dom"/>
    <property type="match status" value="1"/>
</dbReference>
<dbReference type="PROSITE" id="PS51192">
    <property type="entry name" value="HELICASE_ATP_BIND_1"/>
    <property type="match status" value="1"/>
</dbReference>
<dbReference type="GO" id="GO:0005509">
    <property type="term" value="F:calcium ion binding"/>
    <property type="evidence" value="ECO:0007669"/>
    <property type="project" value="InterPro"/>
</dbReference>
<feature type="region of interest" description="Disordered" evidence="8">
    <location>
        <begin position="1"/>
        <end position="73"/>
    </location>
</feature>
<dbReference type="GO" id="GO:0008270">
    <property type="term" value="F:zinc ion binding"/>
    <property type="evidence" value="ECO:0007669"/>
    <property type="project" value="UniProtKB-KW"/>
</dbReference>
<dbReference type="PROSITE" id="PS50089">
    <property type="entry name" value="ZF_RING_2"/>
    <property type="match status" value="1"/>
</dbReference>
<dbReference type="PANTHER" id="PTHR45626:SF16">
    <property type="entry name" value="ATP-DEPENDENT HELICASE ULS1"/>
    <property type="match status" value="1"/>
</dbReference>
<dbReference type="GO" id="GO:0008094">
    <property type="term" value="F:ATP-dependent activity, acting on DNA"/>
    <property type="evidence" value="ECO:0007669"/>
    <property type="project" value="TreeGrafter"/>
</dbReference>
<feature type="region of interest" description="Disordered" evidence="8">
    <location>
        <begin position="406"/>
        <end position="443"/>
    </location>
</feature>
<evidence type="ECO:0000259" key="11">
    <source>
        <dbReference type="PROSITE" id="PS51192"/>
    </source>
</evidence>
<dbReference type="SMART" id="SM00487">
    <property type="entry name" value="DEXDc"/>
    <property type="match status" value="1"/>
</dbReference>
<feature type="compositionally biased region" description="Polar residues" evidence="8">
    <location>
        <begin position="32"/>
        <end position="65"/>
    </location>
</feature>
<keyword evidence="6" id="KW-0479">Metal-binding</keyword>
<comment type="similarity">
    <text evidence="1">Belongs to the SNF2/RAD54 helicase family.</text>
</comment>
<evidence type="ECO:0000256" key="5">
    <source>
        <dbReference type="ARBA" id="ARBA00022840"/>
    </source>
</evidence>
<gene>
    <name evidence="13" type="ORF">RI543_003705</name>
</gene>
<dbReference type="InterPro" id="IPR027417">
    <property type="entry name" value="P-loop_NTPase"/>
</dbReference>
<evidence type="ECO:0000259" key="12">
    <source>
        <dbReference type="PROSITE" id="PS51194"/>
    </source>
</evidence>
<feature type="coiled-coil region" evidence="7">
    <location>
        <begin position="578"/>
        <end position="623"/>
    </location>
</feature>
<dbReference type="PROSITE" id="PS51194">
    <property type="entry name" value="HELICASE_CTER"/>
    <property type="match status" value="1"/>
</dbReference>